<feature type="coiled-coil region" evidence="1">
    <location>
        <begin position="302"/>
        <end position="329"/>
    </location>
</feature>
<dbReference type="GeneID" id="62168037"/>
<name>A0A9P6LEN5_9PEZI</name>
<keyword evidence="3" id="KW-1185">Reference proteome</keyword>
<reference evidence="2" key="2">
    <citation type="submission" date="2020-11" db="EMBL/GenBank/DDBJ databases">
        <title>Whole genome sequencing of Colletotrichum sp.</title>
        <authorList>
            <person name="Li H."/>
        </authorList>
    </citation>
    <scope>NUCLEOTIDE SEQUENCE</scope>
    <source>
        <strain evidence="2">CkLH20</strain>
    </source>
</reference>
<protein>
    <submittedName>
        <fullName evidence="2">Uncharacterized protein</fullName>
    </submittedName>
</protein>
<dbReference type="RefSeq" id="XP_038739747.1">
    <property type="nucleotide sequence ID" value="XM_038894963.1"/>
</dbReference>
<keyword evidence="1" id="KW-0175">Coiled coil</keyword>
<gene>
    <name evidence="2" type="ORF">CkaCkLH20_12250</name>
</gene>
<organism evidence="2 3">
    <name type="scientific">Colletotrichum karsti</name>
    <dbReference type="NCBI Taxonomy" id="1095194"/>
    <lineage>
        <taxon>Eukaryota</taxon>
        <taxon>Fungi</taxon>
        <taxon>Dikarya</taxon>
        <taxon>Ascomycota</taxon>
        <taxon>Pezizomycotina</taxon>
        <taxon>Sordariomycetes</taxon>
        <taxon>Hypocreomycetidae</taxon>
        <taxon>Glomerellales</taxon>
        <taxon>Glomerellaceae</taxon>
        <taxon>Colletotrichum</taxon>
        <taxon>Colletotrichum boninense species complex</taxon>
    </lineage>
</organism>
<reference evidence="2" key="1">
    <citation type="submission" date="2020-03" db="EMBL/GenBank/DDBJ databases">
        <authorList>
            <person name="He L."/>
        </authorList>
    </citation>
    <scope>NUCLEOTIDE SEQUENCE</scope>
    <source>
        <strain evidence="2">CkLH20</strain>
    </source>
</reference>
<sequence>MVKAEMFYQCPVAECRSAVMANCGPLCVTHKRDETFGKLLLIDHTKIGIPWVGQSRREGKSSTKEDNEDAEDLDMLNQAIPSAKENTPVARKDTSKLPMACSIKECNNPVVTSTQTRCVDHLPKNRGIQYGVPLTSRQAAKIAYVIVTALQQFNMSGTQPMDSAAPDGMPIDQISPAAPDMAQNDHIIPAAPDIAENNHDISAFPDSMQNDQAVLDRRRRLMDINTELFIVADNAQDAESATTCSLLLEIMDRASKLSAWVVWNDSAQETLDENIKEHGGGLTLERVQSLAEGMETDGETYEETIQRHLTTLEEALEAVEKRLARESTASDQDQPQVEDDTEALESLWKRLEAIDLVM</sequence>
<evidence type="ECO:0000313" key="3">
    <source>
        <dbReference type="Proteomes" id="UP000781932"/>
    </source>
</evidence>
<dbReference type="AlphaFoldDB" id="A0A9P6LEN5"/>
<dbReference type="EMBL" id="JAATWM020000056">
    <property type="protein sequence ID" value="KAF9870286.1"/>
    <property type="molecule type" value="Genomic_DNA"/>
</dbReference>
<proteinExistence type="predicted"/>
<evidence type="ECO:0000256" key="1">
    <source>
        <dbReference type="SAM" id="Coils"/>
    </source>
</evidence>
<comment type="caution">
    <text evidence="2">The sequence shown here is derived from an EMBL/GenBank/DDBJ whole genome shotgun (WGS) entry which is preliminary data.</text>
</comment>
<dbReference type="Proteomes" id="UP000781932">
    <property type="component" value="Unassembled WGS sequence"/>
</dbReference>
<accession>A0A9P6LEN5</accession>
<evidence type="ECO:0000313" key="2">
    <source>
        <dbReference type="EMBL" id="KAF9870286.1"/>
    </source>
</evidence>